<dbReference type="AlphaFoldDB" id="A0A8B7PC04"/>
<dbReference type="InterPro" id="IPR016187">
    <property type="entry name" value="CTDL_fold"/>
</dbReference>
<feature type="domain" description="C-type lectin" evidence="1">
    <location>
        <begin position="193"/>
        <end position="339"/>
    </location>
</feature>
<dbReference type="PROSITE" id="PS50041">
    <property type="entry name" value="C_TYPE_LECTIN_2"/>
    <property type="match status" value="1"/>
</dbReference>
<gene>
    <name evidence="3" type="primary">LOC108679559</name>
</gene>
<dbReference type="CDD" id="cd00037">
    <property type="entry name" value="CLECT"/>
    <property type="match status" value="1"/>
</dbReference>
<sequence>MPVRSDNTLDRLKVTLTEILNNLMEGDKSIGRSHASNFETGKYPSITYRCVPSSGDEVDLSFPENVTKGQKKSGSYLAALTSDLLAIGRVSTLNATHSNPSEFSSNAVDETNSVGGASAYDKKASISTYNEIKADETVGNATLSEVIVSRVTIQPGDDVTATTYRPYLSDLMKLLLNSTNSSGAPCPPLFTPVGNTCLAVIPYLMTWQEAGGVCERLGGQLAEARDANILTEIAKFLKRIGISADFWIGGFFDDVADAWMWRSGSKMIMSTPFWGYKYRSECNGTAGHGYSPARYNPSCSHAQQAPHNSTRGFCASLDTQFFYFITDHPCEHGRKALCSHERVW</sequence>
<proteinExistence type="predicted"/>
<evidence type="ECO:0000313" key="2">
    <source>
        <dbReference type="Proteomes" id="UP000694843"/>
    </source>
</evidence>
<evidence type="ECO:0000259" key="1">
    <source>
        <dbReference type="PROSITE" id="PS50041"/>
    </source>
</evidence>
<dbReference type="KEGG" id="hazt:108679559"/>
<dbReference type="InterPro" id="IPR016186">
    <property type="entry name" value="C-type_lectin-like/link_sf"/>
</dbReference>
<dbReference type="InterPro" id="IPR001304">
    <property type="entry name" value="C-type_lectin-like"/>
</dbReference>
<dbReference type="OrthoDB" id="6351579at2759"/>
<dbReference type="Gene3D" id="3.10.100.10">
    <property type="entry name" value="Mannose-Binding Protein A, subunit A"/>
    <property type="match status" value="1"/>
</dbReference>
<keyword evidence="2" id="KW-1185">Reference proteome</keyword>
<organism evidence="2 3">
    <name type="scientific">Hyalella azteca</name>
    <name type="common">Amphipod</name>
    <dbReference type="NCBI Taxonomy" id="294128"/>
    <lineage>
        <taxon>Eukaryota</taxon>
        <taxon>Metazoa</taxon>
        <taxon>Ecdysozoa</taxon>
        <taxon>Arthropoda</taxon>
        <taxon>Crustacea</taxon>
        <taxon>Multicrustacea</taxon>
        <taxon>Malacostraca</taxon>
        <taxon>Eumalacostraca</taxon>
        <taxon>Peracarida</taxon>
        <taxon>Amphipoda</taxon>
        <taxon>Senticaudata</taxon>
        <taxon>Talitrida</taxon>
        <taxon>Talitroidea</taxon>
        <taxon>Hyalellidae</taxon>
        <taxon>Hyalella</taxon>
    </lineage>
</organism>
<dbReference type="SMART" id="SM00034">
    <property type="entry name" value="CLECT"/>
    <property type="match status" value="1"/>
</dbReference>
<name>A0A8B7PC04_HYAAZ</name>
<evidence type="ECO:0000313" key="3">
    <source>
        <dbReference type="RefSeq" id="XP_018023694.1"/>
    </source>
</evidence>
<protein>
    <submittedName>
        <fullName evidence="3">Uncharacterized protein LOC108679559 isoform X1</fullName>
    </submittedName>
</protein>
<accession>A0A8B7PC04</accession>
<dbReference type="RefSeq" id="XP_018023694.1">
    <property type="nucleotide sequence ID" value="XM_018168205.2"/>
</dbReference>
<dbReference type="Pfam" id="PF00059">
    <property type="entry name" value="Lectin_C"/>
    <property type="match status" value="1"/>
</dbReference>
<dbReference type="Proteomes" id="UP000694843">
    <property type="component" value="Unplaced"/>
</dbReference>
<dbReference type="GeneID" id="108679559"/>
<reference evidence="3" key="1">
    <citation type="submission" date="2025-08" db="UniProtKB">
        <authorList>
            <consortium name="RefSeq"/>
        </authorList>
    </citation>
    <scope>IDENTIFICATION</scope>
    <source>
        <tissue evidence="3">Whole organism</tissue>
    </source>
</reference>
<dbReference type="SUPFAM" id="SSF56436">
    <property type="entry name" value="C-type lectin-like"/>
    <property type="match status" value="1"/>
</dbReference>